<evidence type="ECO:0000256" key="2">
    <source>
        <dbReference type="ARBA" id="ARBA00023052"/>
    </source>
</evidence>
<dbReference type="SUPFAM" id="SSF52518">
    <property type="entry name" value="Thiamin diphosphate-binding fold (THDP-binding)"/>
    <property type="match status" value="2"/>
</dbReference>
<dbReference type="InterPro" id="IPR029061">
    <property type="entry name" value="THDP-binding"/>
</dbReference>
<sequence length="567" mass="58378">MSGLASSAGVMSVAELVGRAVAKLGADRAFGVVGSGNFDVTNALVEAGVPFTAARHEGGAATMADAHARTTGRVAVVTLHQGCGLTNALTGIAEAAKSRTPVLVLAADVAGYQVRSNFRVDADALVAAVGAVPERLHSPASAVDDVVRAWRTASEQRRTVVLSMPLDVQAAPAPEGAAARVEALVPPPAAVPARPAQSAVDALAAALRDAQRPVLLAGRGARGHGEVLRALGEASGALLATTAVAKGLFTGDDFDLGICGGFASDLTAELVAGADLVVALGASLTQWTTRHGRLLPDGVRVVQVDREVEQLGVQRAIDLPVLGDVGETAAAVLSALRAAPRTGLGYRTAEVRAAIAERARWADVPVLDEVTQDDDGHARIDPRVLSRELDRRLPLERVLATDSGNFMGYPSAYLSVPDEQGFCFTQSFQCVGLGLATLVGAALASPDRLPVLGTGDGGFLMGASELETVVRLGIGAVIVIYDDAAYGAEVHHFGPAGADTTQVRFPDIDLAALARGAGAEAHVVRSVADLKVLDDWLAGPRDVPLVLDAKVAEDGGSWWLAEAFRAH</sequence>
<evidence type="ECO:0000313" key="8">
    <source>
        <dbReference type="Proteomes" id="UP000245469"/>
    </source>
</evidence>
<dbReference type="Pfam" id="PF02776">
    <property type="entry name" value="TPP_enzyme_N"/>
    <property type="match status" value="1"/>
</dbReference>
<dbReference type="InterPro" id="IPR029035">
    <property type="entry name" value="DHS-like_NAD/FAD-binding_dom"/>
</dbReference>
<keyword evidence="2 3" id="KW-0786">Thiamine pyrophosphate</keyword>
<organism evidence="7 8">
    <name type="scientific">Quadrisphaera granulorum</name>
    <dbReference type="NCBI Taxonomy" id="317664"/>
    <lineage>
        <taxon>Bacteria</taxon>
        <taxon>Bacillati</taxon>
        <taxon>Actinomycetota</taxon>
        <taxon>Actinomycetes</taxon>
        <taxon>Kineosporiales</taxon>
        <taxon>Kineosporiaceae</taxon>
        <taxon>Quadrisphaera</taxon>
    </lineage>
</organism>
<dbReference type="GO" id="GO:0030976">
    <property type="term" value="F:thiamine pyrophosphate binding"/>
    <property type="evidence" value="ECO:0007669"/>
    <property type="project" value="InterPro"/>
</dbReference>
<dbReference type="Pfam" id="PF00205">
    <property type="entry name" value="TPP_enzyme_M"/>
    <property type="match status" value="1"/>
</dbReference>
<dbReference type="CDD" id="cd00568">
    <property type="entry name" value="TPP_enzymes"/>
    <property type="match status" value="1"/>
</dbReference>
<evidence type="ECO:0000259" key="6">
    <source>
        <dbReference type="Pfam" id="PF02776"/>
    </source>
</evidence>
<keyword evidence="8" id="KW-1185">Reference proteome</keyword>
<dbReference type="GO" id="GO:0005948">
    <property type="term" value="C:acetolactate synthase complex"/>
    <property type="evidence" value="ECO:0007669"/>
    <property type="project" value="TreeGrafter"/>
</dbReference>
<feature type="domain" description="Thiamine pyrophosphate enzyme N-terminal TPP-binding" evidence="6">
    <location>
        <begin position="11"/>
        <end position="115"/>
    </location>
</feature>
<dbReference type="GO" id="GO:0009097">
    <property type="term" value="P:isoleucine biosynthetic process"/>
    <property type="evidence" value="ECO:0007669"/>
    <property type="project" value="TreeGrafter"/>
</dbReference>
<evidence type="ECO:0000259" key="4">
    <source>
        <dbReference type="Pfam" id="PF00205"/>
    </source>
</evidence>
<dbReference type="GO" id="GO:0009099">
    <property type="term" value="P:L-valine biosynthetic process"/>
    <property type="evidence" value="ECO:0007669"/>
    <property type="project" value="TreeGrafter"/>
</dbReference>
<name>A0A316A8N3_9ACTN</name>
<proteinExistence type="inferred from homology"/>
<protein>
    <submittedName>
        <fullName evidence="7">Thiamine pyrophosphate-dependent acetolactate synthase large subunit-like protein</fullName>
    </submittedName>
</protein>
<dbReference type="AlphaFoldDB" id="A0A316A8N3"/>
<comment type="similarity">
    <text evidence="1 3">Belongs to the TPP enzyme family.</text>
</comment>
<dbReference type="Gene3D" id="3.40.50.1220">
    <property type="entry name" value="TPP-binding domain"/>
    <property type="match status" value="1"/>
</dbReference>
<evidence type="ECO:0000313" key="7">
    <source>
        <dbReference type="EMBL" id="PWJ53558.1"/>
    </source>
</evidence>
<dbReference type="Gene3D" id="3.40.50.970">
    <property type="match status" value="2"/>
</dbReference>
<dbReference type="GO" id="GO:0000287">
    <property type="term" value="F:magnesium ion binding"/>
    <property type="evidence" value="ECO:0007669"/>
    <property type="project" value="InterPro"/>
</dbReference>
<evidence type="ECO:0000256" key="1">
    <source>
        <dbReference type="ARBA" id="ARBA00007812"/>
    </source>
</evidence>
<dbReference type="InterPro" id="IPR011766">
    <property type="entry name" value="TPP_enzyme_TPP-bd"/>
</dbReference>
<dbReference type="PANTHER" id="PTHR18968">
    <property type="entry name" value="THIAMINE PYROPHOSPHATE ENZYMES"/>
    <property type="match status" value="1"/>
</dbReference>
<accession>A0A316A8N3</accession>
<evidence type="ECO:0000256" key="3">
    <source>
        <dbReference type="RuleBase" id="RU362132"/>
    </source>
</evidence>
<dbReference type="CDD" id="cd07035">
    <property type="entry name" value="TPP_PYR_POX_like"/>
    <property type="match status" value="1"/>
</dbReference>
<dbReference type="GO" id="GO:0003984">
    <property type="term" value="F:acetolactate synthase activity"/>
    <property type="evidence" value="ECO:0007669"/>
    <property type="project" value="TreeGrafter"/>
</dbReference>
<dbReference type="SUPFAM" id="SSF52467">
    <property type="entry name" value="DHS-like NAD/FAD-binding domain"/>
    <property type="match status" value="1"/>
</dbReference>
<evidence type="ECO:0000259" key="5">
    <source>
        <dbReference type="Pfam" id="PF02775"/>
    </source>
</evidence>
<reference evidence="7 8" key="1">
    <citation type="submission" date="2018-03" db="EMBL/GenBank/DDBJ databases">
        <title>Genomic Encyclopedia of Archaeal and Bacterial Type Strains, Phase II (KMG-II): from individual species to whole genera.</title>
        <authorList>
            <person name="Goeker M."/>
        </authorList>
    </citation>
    <scope>NUCLEOTIDE SEQUENCE [LARGE SCALE GENOMIC DNA]</scope>
    <source>
        <strain evidence="7 8">DSM 44889</strain>
    </source>
</reference>
<dbReference type="Pfam" id="PF02775">
    <property type="entry name" value="TPP_enzyme_C"/>
    <property type="match status" value="1"/>
</dbReference>
<comment type="caution">
    <text evidence="7">The sequence shown here is derived from an EMBL/GenBank/DDBJ whole genome shotgun (WGS) entry which is preliminary data.</text>
</comment>
<dbReference type="Proteomes" id="UP000245469">
    <property type="component" value="Unassembled WGS sequence"/>
</dbReference>
<dbReference type="GO" id="GO:0050660">
    <property type="term" value="F:flavin adenine dinucleotide binding"/>
    <property type="evidence" value="ECO:0007669"/>
    <property type="project" value="TreeGrafter"/>
</dbReference>
<dbReference type="InterPro" id="IPR012000">
    <property type="entry name" value="Thiamin_PyroP_enz_cen_dom"/>
</dbReference>
<feature type="domain" description="Thiamine pyrophosphate enzyme TPP-binding" evidence="5">
    <location>
        <begin position="402"/>
        <end position="531"/>
    </location>
</feature>
<dbReference type="InterPro" id="IPR045229">
    <property type="entry name" value="TPP_enz"/>
</dbReference>
<gene>
    <name evidence="7" type="ORF">BXY45_112132</name>
</gene>
<dbReference type="PANTHER" id="PTHR18968:SF13">
    <property type="entry name" value="ACETOLACTATE SYNTHASE CATALYTIC SUBUNIT, MITOCHONDRIAL"/>
    <property type="match status" value="1"/>
</dbReference>
<dbReference type="InterPro" id="IPR012001">
    <property type="entry name" value="Thiamin_PyroP_enz_TPP-bd_dom"/>
</dbReference>
<dbReference type="EMBL" id="QGDQ01000012">
    <property type="protein sequence ID" value="PWJ53558.1"/>
    <property type="molecule type" value="Genomic_DNA"/>
</dbReference>
<feature type="domain" description="Thiamine pyrophosphate enzyme central" evidence="4">
    <location>
        <begin position="200"/>
        <end position="331"/>
    </location>
</feature>